<dbReference type="GO" id="GO:0046872">
    <property type="term" value="F:metal ion binding"/>
    <property type="evidence" value="ECO:0007669"/>
    <property type="project" value="UniProtKB-KW"/>
</dbReference>
<feature type="domain" description="Metallo-beta-lactamase" evidence="5">
    <location>
        <begin position="12"/>
        <end position="189"/>
    </location>
</feature>
<protein>
    <submittedName>
        <fullName evidence="6">Beta-lactamase</fullName>
    </submittedName>
</protein>
<evidence type="ECO:0000256" key="4">
    <source>
        <dbReference type="ARBA" id="ARBA00022833"/>
    </source>
</evidence>
<comment type="caution">
    <text evidence="6">The sequence shown here is derived from an EMBL/GenBank/DDBJ whole genome shotgun (WGS) entry which is preliminary data.</text>
</comment>
<gene>
    <name evidence="6" type="ORF">Y919_00670</name>
</gene>
<dbReference type="Proteomes" id="UP000029622">
    <property type="component" value="Unassembled WGS sequence"/>
</dbReference>
<keyword evidence="4" id="KW-0862">Zinc</keyword>
<dbReference type="Pfam" id="PF00753">
    <property type="entry name" value="Lactamase_B"/>
    <property type="match status" value="1"/>
</dbReference>
<dbReference type="AlphaFoldDB" id="A0A096BL64"/>
<proteinExistence type="predicted"/>
<keyword evidence="2" id="KW-0479">Metal-binding</keyword>
<reference evidence="6 7" key="1">
    <citation type="submission" date="2013-12" db="EMBL/GenBank/DDBJ databases">
        <title>Draft genome sequence of Caloranaerobacter sp. H53214.</title>
        <authorList>
            <person name="Jiang L.J."/>
            <person name="Shao Z.Z."/>
            <person name="Long M.N."/>
        </authorList>
    </citation>
    <scope>NUCLEOTIDE SEQUENCE [LARGE SCALE GENOMIC DNA]</scope>
    <source>
        <strain evidence="6 7">H53214</strain>
    </source>
</reference>
<dbReference type="CDD" id="cd06262">
    <property type="entry name" value="metallo-hydrolase-like_MBL-fold"/>
    <property type="match status" value="1"/>
</dbReference>
<evidence type="ECO:0000259" key="5">
    <source>
        <dbReference type="SMART" id="SM00849"/>
    </source>
</evidence>
<keyword evidence="3" id="KW-0378">Hydrolase</keyword>
<evidence type="ECO:0000256" key="3">
    <source>
        <dbReference type="ARBA" id="ARBA00022801"/>
    </source>
</evidence>
<dbReference type="InterPro" id="IPR036866">
    <property type="entry name" value="RibonucZ/Hydroxyglut_hydro"/>
</dbReference>
<name>A0A096BL64_9FIRM</name>
<dbReference type="SUPFAM" id="SSF56281">
    <property type="entry name" value="Metallo-hydrolase/oxidoreductase"/>
    <property type="match status" value="1"/>
</dbReference>
<evidence type="ECO:0000256" key="1">
    <source>
        <dbReference type="ARBA" id="ARBA00001947"/>
    </source>
</evidence>
<dbReference type="PANTHER" id="PTHR46233:SF3">
    <property type="entry name" value="HYDROXYACYLGLUTATHIONE HYDROLASE GLOC"/>
    <property type="match status" value="1"/>
</dbReference>
<dbReference type="STRING" id="1156417.Y919_00670"/>
<dbReference type="Gene3D" id="3.60.15.10">
    <property type="entry name" value="Ribonuclease Z/Hydroxyacylglutathione hydrolase-like"/>
    <property type="match status" value="1"/>
</dbReference>
<dbReference type="SMART" id="SM00849">
    <property type="entry name" value="Lactamase_B"/>
    <property type="match status" value="1"/>
</dbReference>
<dbReference type="InterPro" id="IPR051453">
    <property type="entry name" value="MBL_Glyoxalase_II"/>
</dbReference>
<dbReference type="RefSeq" id="WP_035161322.1">
    <property type="nucleotide sequence ID" value="NZ_AZTB01000001.1"/>
</dbReference>
<sequence>MILERLPVGVYSANCYIIGCEKTGEAAVVDPGGDVDVILEKIEEFGLKVKYIILTHGHGDHIGGIIELKEKTNAKVLIHADDEYMLKDSDLNLSSKMSIKNIEINPDDVLKDGDIIEIGKYKAYIIHTPGHTKGSICIKLENNILTGDTLFAGSIGRTDLPGGSHDSIIKSIKERLLIYDDDVKIFPGHGPATTIGIEKITNPFIV</sequence>
<dbReference type="PANTHER" id="PTHR46233">
    <property type="entry name" value="HYDROXYACYLGLUTATHIONE HYDROLASE GLOC"/>
    <property type="match status" value="1"/>
</dbReference>
<accession>A0A096BL64</accession>
<dbReference type="EMBL" id="AZTB01000001">
    <property type="protein sequence ID" value="KGG81508.1"/>
    <property type="molecule type" value="Genomic_DNA"/>
</dbReference>
<dbReference type="GO" id="GO:0016787">
    <property type="term" value="F:hydrolase activity"/>
    <property type="evidence" value="ECO:0007669"/>
    <property type="project" value="UniProtKB-KW"/>
</dbReference>
<organism evidence="6 7">
    <name type="scientific">Caloranaerobacter azorensis H53214</name>
    <dbReference type="NCBI Taxonomy" id="1156417"/>
    <lineage>
        <taxon>Bacteria</taxon>
        <taxon>Bacillati</taxon>
        <taxon>Bacillota</taxon>
        <taxon>Tissierellia</taxon>
        <taxon>Tissierellales</taxon>
        <taxon>Thermohalobacteraceae</taxon>
        <taxon>Caloranaerobacter</taxon>
    </lineage>
</organism>
<evidence type="ECO:0000313" key="6">
    <source>
        <dbReference type="EMBL" id="KGG81508.1"/>
    </source>
</evidence>
<evidence type="ECO:0000256" key="2">
    <source>
        <dbReference type="ARBA" id="ARBA00022723"/>
    </source>
</evidence>
<dbReference type="InterPro" id="IPR001279">
    <property type="entry name" value="Metallo-B-lactamas"/>
</dbReference>
<comment type="cofactor">
    <cofactor evidence="1">
        <name>Zn(2+)</name>
        <dbReference type="ChEBI" id="CHEBI:29105"/>
    </cofactor>
</comment>
<evidence type="ECO:0000313" key="7">
    <source>
        <dbReference type="Proteomes" id="UP000029622"/>
    </source>
</evidence>